<dbReference type="Proteomes" id="UP000694892">
    <property type="component" value="Chromosome 5S"/>
</dbReference>
<dbReference type="Gene3D" id="1.10.150.130">
    <property type="match status" value="1"/>
</dbReference>
<keyword evidence="1" id="KW-0238">DNA-binding</keyword>
<evidence type="ECO:0000256" key="1">
    <source>
        <dbReference type="ARBA" id="ARBA00023125"/>
    </source>
</evidence>
<reference evidence="4" key="1">
    <citation type="journal article" date="2016" name="Nature">
        <title>Genome evolution in the allotetraploid frog Xenopus laevis.</title>
        <authorList>
            <person name="Session A.M."/>
            <person name="Uno Y."/>
            <person name="Kwon T."/>
            <person name="Chapman J.A."/>
            <person name="Toyoda A."/>
            <person name="Takahashi S."/>
            <person name="Fukui A."/>
            <person name="Hikosaka A."/>
            <person name="Suzuki A."/>
            <person name="Kondo M."/>
            <person name="van Heeringen S.J."/>
            <person name="Quigley I."/>
            <person name="Heinz S."/>
            <person name="Ogino H."/>
            <person name="Ochi H."/>
            <person name="Hellsten U."/>
            <person name="Lyons J.B."/>
            <person name="Simakov O."/>
            <person name="Putnam N."/>
            <person name="Stites J."/>
            <person name="Kuroki Y."/>
            <person name="Tanaka T."/>
            <person name="Michiue T."/>
            <person name="Watanabe M."/>
            <person name="Bogdanovic O."/>
            <person name="Lister R."/>
            <person name="Georgiou G."/>
            <person name="Paranjpe S.S."/>
            <person name="van Kruijsbergen I."/>
            <person name="Shu S."/>
            <person name="Carlson J."/>
            <person name="Kinoshita T."/>
            <person name="Ohta Y."/>
            <person name="Mawaribuchi S."/>
            <person name="Jenkins J."/>
            <person name="Grimwood J."/>
            <person name="Schmutz J."/>
            <person name="Mitros T."/>
            <person name="Mozaffari S.V."/>
            <person name="Suzuki Y."/>
            <person name="Haramoto Y."/>
            <person name="Yamamoto T.S."/>
            <person name="Takagi C."/>
            <person name="Heald R."/>
            <person name="Miller K."/>
            <person name="Haudenschild C."/>
            <person name="Kitzman J."/>
            <person name="Nakayama T."/>
            <person name="Izutsu Y."/>
            <person name="Robert J."/>
            <person name="Fortriede J."/>
            <person name="Burns K."/>
            <person name="Lotay V."/>
            <person name="Karimi K."/>
            <person name="Yasuoka Y."/>
            <person name="Dichmann D.S."/>
            <person name="Flajnik M.F."/>
            <person name="Houston D.W."/>
            <person name="Shendure J."/>
            <person name="DuPasquier L."/>
            <person name="Vize P.D."/>
            <person name="Zorn A.M."/>
            <person name="Ito M."/>
            <person name="Marcotte E.M."/>
            <person name="Wallingford J.B."/>
            <person name="Ito Y."/>
            <person name="Asashima M."/>
            <person name="Ueno N."/>
            <person name="Matsuda Y."/>
            <person name="Veenstra G.J."/>
            <person name="Fujiyama A."/>
            <person name="Harland R.M."/>
            <person name="Taira M."/>
            <person name="Rokhsar D.S."/>
        </authorList>
    </citation>
    <scope>NUCLEOTIDE SEQUENCE [LARGE SCALE GENOMIC DNA]</scope>
    <source>
        <strain evidence="4">J</strain>
    </source>
</reference>
<dbReference type="OMA" id="MSIHELG"/>
<organism evidence="3 4">
    <name type="scientific">Xenopus laevis</name>
    <name type="common">African clawed frog</name>
    <dbReference type="NCBI Taxonomy" id="8355"/>
    <lineage>
        <taxon>Eukaryota</taxon>
        <taxon>Metazoa</taxon>
        <taxon>Chordata</taxon>
        <taxon>Craniata</taxon>
        <taxon>Vertebrata</taxon>
        <taxon>Euteleostomi</taxon>
        <taxon>Amphibia</taxon>
        <taxon>Batrachia</taxon>
        <taxon>Anura</taxon>
        <taxon>Pipoidea</taxon>
        <taxon>Pipidae</taxon>
        <taxon>Xenopodinae</taxon>
        <taxon>Xenopus</taxon>
        <taxon>Xenopus</taxon>
    </lineage>
</organism>
<evidence type="ECO:0008006" key="5">
    <source>
        <dbReference type="Google" id="ProtNLM"/>
    </source>
</evidence>
<dbReference type="GO" id="GO:0006310">
    <property type="term" value="P:DNA recombination"/>
    <property type="evidence" value="ECO:0007669"/>
    <property type="project" value="UniProtKB-KW"/>
</dbReference>
<name>A0A974CRI8_XENLA</name>
<dbReference type="InterPro" id="IPR052925">
    <property type="entry name" value="Phage_Integrase-like_Recomb"/>
</dbReference>
<protein>
    <recommendedName>
        <fullName evidence="5">Tyr recombinase domain-containing protein</fullName>
    </recommendedName>
</protein>
<evidence type="ECO:0000313" key="3">
    <source>
        <dbReference type="EMBL" id="OCT77998.1"/>
    </source>
</evidence>
<accession>A0A974CRI8</accession>
<dbReference type="PANTHER" id="PTHR34605">
    <property type="entry name" value="PHAGE_INTEGRASE DOMAIN-CONTAINING PROTEIN"/>
    <property type="match status" value="1"/>
</dbReference>
<sequence length="361" mass="41520">MELVCASLAKTTWASYCAAWREWEQFQTNHPIDVVAVELLAQFVLNLYRAEQTDASIRRKLMGIVFFLKLKGQEDFTKAHLIRQMIKGMGRKKQTLDQRKPITLDLLEKFLHSLQVVCFNDYEVKLFQCLFSITYFGAFRISEIVASSKTAVNGLHTNEISLFKHRLKIILRKSKTDQLGKGNIIWLGPIQNIFLCPVHNYQKLMAIRSNTGIKFFIHQDGLPVIRFQFTRVFSKCLKALGIQDENYSSHSFRIGAATQAALLDFSEKRIKKLVVSRWIWTDNQGLKFLENSKKKVNFSIAKFAKAVNMLSYIHVDLEGGGVGLYHVDRVHLLEIGQDIFNIGLQTAIERALLRWEVAKPH</sequence>
<dbReference type="PANTHER" id="PTHR34605:SF8">
    <property type="entry name" value="FILAGGRIN-2-LIKE ISOFORM X1"/>
    <property type="match status" value="1"/>
</dbReference>
<keyword evidence="2" id="KW-0233">DNA recombination</keyword>
<dbReference type="EMBL" id="CM004475">
    <property type="protein sequence ID" value="OCT77998.1"/>
    <property type="molecule type" value="Genomic_DNA"/>
</dbReference>
<gene>
    <name evidence="3" type="ORF">XELAEV_18029095mg</name>
</gene>
<dbReference type="GO" id="GO:0015074">
    <property type="term" value="P:DNA integration"/>
    <property type="evidence" value="ECO:0007669"/>
    <property type="project" value="InterPro"/>
</dbReference>
<evidence type="ECO:0000313" key="4">
    <source>
        <dbReference type="Proteomes" id="UP000694892"/>
    </source>
</evidence>
<dbReference type="InterPro" id="IPR013762">
    <property type="entry name" value="Integrase-like_cat_sf"/>
</dbReference>
<dbReference type="AlphaFoldDB" id="A0A974CRI8"/>
<dbReference type="InterPro" id="IPR010998">
    <property type="entry name" value="Integrase_recombinase_N"/>
</dbReference>
<proteinExistence type="predicted"/>
<dbReference type="Gene3D" id="1.10.443.10">
    <property type="entry name" value="Intergrase catalytic core"/>
    <property type="match status" value="1"/>
</dbReference>
<dbReference type="InterPro" id="IPR011010">
    <property type="entry name" value="DNA_brk_join_enz"/>
</dbReference>
<dbReference type="SUPFAM" id="SSF47823">
    <property type="entry name" value="lambda integrase-like, N-terminal domain"/>
    <property type="match status" value="1"/>
</dbReference>
<dbReference type="SUPFAM" id="SSF56349">
    <property type="entry name" value="DNA breaking-rejoining enzymes"/>
    <property type="match status" value="1"/>
</dbReference>
<evidence type="ECO:0000256" key="2">
    <source>
        <dbReference type="ARBA" id="ARBA00023172"/>
    </source>
</evidence>
<dbReference type="GO" id="GO:0003677">
    <property type="term" value="F:DNA binding"/>
    <property type="evidence" value="ECO:0007669"/>
    <property type="project" value="UniProtKB-KW"/>
</dbReference>